<evidence type="ECO:0000313" key="2">
    <source>
        <dbReference type="EMBL" id="CRL01077.1"/>
    </source>
</evidence>
<dbReference type="AlphaFoldDB" id="A0A1J1ILG0"/>
<evidence type="ECO:0000313" key="3">
    <source>
        <dbReference type="Proteomes" id="UP000183832"/>
    </source>
</evidence>
<dbReference type="Proteomes" id="UP000183832">
    <property type="component" value="Unassembled WGS sequence"/>
</dbReference>
<organism evidence="2 3">
    <name type="scientific">Clunio marinus</name>
    <dbReference type="NCBI Taxonomy" id="568069"/>
    <lineage>
        <taxon>Eukaryota</taxon>
        <taxon>Metazoa</taxon>
        <taxon>Ecdysozoa</taxon>
        <taxon>Arthropoda</taxon>
        <taxon>Hexapoda</taxon>
        <taxon>Insecta</taxon>
        <taxon>Pterygota</taxon>
        <taxon>Neoptera</taxon>
        <taxon>Endopterygota</taxon>
        <taxon>Diptera</taxon>
        <taxon>Nematocera</taxon>
        <taxon>Chironomoidea</taxon>
        <taxon>Chironomidae</taxon>
        <taxon>Clunio</taxon>
    </lineage>
</organism>
<keyword evidence="1" id="KW-1133">Transmembrane helix</keyword>
<name>A0A1J1ILG0_9DIPT</name>
<evidence type="ECO:0000256" key="1">
    <source>
        <dbReference type="SAM" id="Phobius"/>
    </source>
</evidence>
<keyword evidence="1" id="KW-0472">Membrane</keyword>
<accession>A0A1J1ILG0</accession>
<reference evidence="2 3" key="1">
    <citation type="submission" date="2015-04" db="EMBL/GenBank/DDBJ databases">
        <authorList>
            <person name="Syromyatnikov M.Y."/>
            <person name="Popov V.N."/>
        </authorList>
    </citation>
    <scope>NUCLEOTIDE SEQUENCE [LARGE SCALE GENOMIC DNA]</scope>
</reference>
<gene>
    <name evidence="2" type="ORF">CLUMA_CG014699</name>
</gene>
<protein>
    <submittedName>
        <fullName evidence="2">CLUMA_CG014699, isoform A</fullName>
    </submittedName>
</protein>
<dbReference type="EMBL" id="CVRI01000055">
    <property type="protein sequence ID" value="CRL01077.1"/>
    <property type="molecule type" value="Genomic_DNA"/>
</dbReference>
<keyword evidence="3" id="KW-1185">Reference proteome</keyword>
<keyword evidence="1" id="KW-0812">Transmembrane</keyword>
<feature type="transmembrane region" description="Helical" evidence="1">
    <location>
        <begin position="12"/>
        <end position="31"/>
    </location>
</feature>
<sequence>MTTYKLINIKFHSFLLTLLGIINLVAVAIVVKEILTLCVTTNKMLTQDTHFTIKSHYTHTYHWTFTNCCSKETKKNQQNNQKYFST</sequence>
<proteinExistence type="predicted"/>